<dbReference type="AlphaFoldDB" id="A0A8J2LKN1"/>
<name>A0A8J2LKN1_9HEXA</name>
<evidence type="ECO:0000313" key="2">
    <source>
        <dbReference type="Proteomes" id="UP000708208"/>
    </source>
</evidence>
<accession>A0A8J2LKN1</accession>
<reference evidence="1" key="1">
    <citation type="submission" date="2021-06" db="EMBL/GenBank/DDBJ databases">
        <authorList>
            <person name="Hodson N. C."/>
            <person name="Mongue J. A."/>
            <person name="Jaron S. K."/>
        </authorList>
    </citation>
    <scope>NUCLEOTIDE SEQUENCE</scope>
</reference>
<protein>
    <submittedName>
        <fullName evidence="1">Uncharacterized protein</fullName>
    </submittedName>
</protein>
<proteinExistence type="predicted"/>
<comment type="caution">
    <text evidence="1">The sequence shown here is derived from an EMBL/GenBank/DDBJ whole genome shotgun (WGS) entry which is preliminary data.</text>
</comment>
<keyword evidence="2" id="KW-1185">Reference proteome</keyword>
<gene>
    <name evidence="1" type="ORF">AFUS01_LOCUS46527</name>
</gene>
<evidence type="ECO:0000313" key="1">
    <source>
        <dbReference type="EMBL" id="CAG7837408.1"/>
    </source>
</evidence>
<sequence>MRLLLKVAKGNSYRKRCKIARVNKRKYAVGWNDGSSWRIMEMPQHNMEHQIRVVSLIEQRGKNLMEQ</sequence>
<dbReference type="Proteomes" id="UP000708208">
    <property type="component" value="Unassembled WGS sequence"/>
</dbReference>
<organism evidence="1 2">
    <name type="scientific">Allacma fusca</name>
    <dbReference type="NCBI Taxonomy" id="39272"/>
    <lineage>
        <taxon>Eukaryota</taxon>
        <taxon>Metazoa</taxon>
        <taxon>Ecdysozoa</taxon>
        <taxon>Arthropoda</taxon>
        <taxon>Hexapoda</taxon>
        <taxon>Collembola</taxon>
        <taxon>Symphypleona</taxon>
        <taxon>Sminthuridae</taxon>
        <taxon>Allacma</taxon>
    </lineage>
</organism>
<feature type="non-terminal residue" evidence="1">
    <location>
        <position position="1"/>
    </location>
</feature>
<dbReference type="EMBL" id="CAJVCH010571396">
    <property type="protein sequence ID" value="CAG7837408.1"/>
    <property type="molecule type" value="Genomic_DNA"/>
</dbReference>